<dbReference type="AlphaFoldDB" id="A0A2P2PDN8"/>
<name>A0A2P2PDN8_RHIMU</name>
<evidence type="ECO:0000313" key="2">
    <source>
        <dbReference type="EMBL" id="MBX52857.1"/>
    </source>
</evidence>
<evidence type="ECO:0000256" key="1">
    <source>
        <dbReference type="SAM" id="Phobius"/>
    </source>
</evidence>
<keyword evidence="1" id="KW-1133">Transmembrane helix</keyword>
<dbReference type="EMBL" id="GGEC01072373">
    <property type="protein sequence ID" value="MBX52857.1"/>
    <property type="molecule type" value="Transcribed_RNA"/>
</dbReference>
<proteinExistence type="predicted"/>
<organism evidence="2">
    <name type="scientific">Rhizophora mucronata</name>
    <name type="common">Asiatic mangrove</name>
    <dbReference type="NCBI Taxonomy" id="61149"/>
    <lineage>
        <taxon>Eukaryota</taxon>
        <taxon>Viridiplantae</taxon>
        <taxon>Streptophyta</taxon>
        <taxon>Embryophyta</taxon>
        <taxon>Tracheophyta</taxon>
        <taxon>Spermatophyta</taxon>
        <taxon>Magnoliopsida</taxon>
        <taxon>eudicotyledons</taxon>
        <taxon>Gunneridae</taxon>
        <taxon>Pentapetalae</taxon>
        <taxon>rosids</taxon>
        <taxon>fabids</taxon>
        <taxon>Malpighiales</taxon>
        <taxon>Rhizophoraceae</taxon>
        <taxon>Rhizophora</taxon>
    </lineage>
</organism>
<accession>A0A2P2PDN8</accession>
<reference evidence="2" key="1">
    <citation type="submission" date="2018-02" db="EMBL/GenBank/DDBJ databases">
        <title>Rhizophora mucronata_Transcriptome.</title>
        <authorList>
            <person name="Meera S.P."/>
            <person name="Sreeshan A."/>
            <person name="Augustine A."/>
        </authorList>
    </citation>
    <scope>NUCLEOTIDE SEQUENCE</scope>
    <source>
        <tissue evidence="2">Leaf</tissue>
    </source>
</reference>
<protein>
    <submittedName>
        <fullName evidence="2">Uncharacterized protein</fullName>
    </submittedName>
</protein>
<feature type="transmembrane region" description="Helical" evidence="1">
    <location>
        <begin position="6"/>
        <end position="31"/>
    </location>
</feature>
<sequence>MLLSQFILFFYLANLCPYILHYDIFVDYCLLSMSSS</sequence>
<keyword evidence="1" id="KW-0472">Membrane</keyword>
<keyword evidence="1" id="KW-0812">Transmembrane</keyword>